<dbReference type="EMBL" id="FUKJ01000051">
    <property type="protein sequence ID" value="SJM90051.1"/>
    <property type="molecule type" value="Genomic_DNA"/>
</dbReference>
<dbReference type="InterPro" id="IPR053158">
    <property type="entry name" value="CapK_Type1_Caps_Biosynth"/>
</dbReference>
<dbReference type="PANTHER" id="PTHR36932">
    <property type="entry name" value="CAPSULAR POLYSACCHARIDE BIOSYNTHESIS PROTEIN"/>
    <property type="match status" value="1"/>
</dbReference>
<dbReference type="InterPro" id="IPR042099">
    <property type="entry name" value="ANL_N_sf"/>
</dbReference>
<keyword evidence="2" id="KW-1185">Reference proteome</keyword>
<accession>A0A1R4H1F0</accession>
<reference evidence="2" key="1">
    <citation type="submission" date="2017-02" db="EMBL/GenBank/DDBJ databases">
        <authorList>
            <person name="Daims H."/>
        </authorList>
    </citation>
    <scope>NUCLEOTIDE SEQUENCE [LARGE SCALE GENOMIC DNA]</scope>
</reference>
<gene>
    <name evidence="1" type="ORF">CRENPOLYSF2_1440005</name>
</gene>
<proteinExistence type="predicted"/>
<dbReference type="Gene3D" id="3.40.50.12780">
    <property type="entry name" value="N-terminal domain of ligase-like"/>
    <property type="match status" value="1"/>
</dbReference>
<evidence type="ECO:0000313" key="2">
    <source>
        <dbReference type="Proteomes" id="UP000195442"/>
    </source>
</evidence>
<protein>
    <submittedName>
        <fullName evidence="1">Putative CapK protein</fullName>
    </submittedName>
</protein>
<organism evidence="1 2">
    <name type="scientific">Crenothrix polyspora</name>
    <dbReference type="NCBI Taxonomy" id="360316"/>
    <lineage>
        <taxon>Bacteria</taxon>
        <taxon>Pseudomonadati</taxon>
        <taxon>Pseudomonadota</taxon>
        <taxon>Gammaproteobacteria</taxon>
        <taxon>Methylococcales</taxon>
        <taxon>Crenotrichaceae</taxon>
        <taxon>Crenothrix</taxon>
    </lineage>
</organism>
<dbReference type="AlphaFoldDB" id="A0A1R4H1F0"/>
<dbReference type="SUPFAM" id="SSF56801">
    <property type="entry name" value="Acetyl-CoA synthetase-like"/>
    <property type="match status" value="1"/>
</dbReference>
<dbReference type="PANTHER" id="PTHR36932:SF1">
    <property type="entry name" value="CAPSULAR POLYSACCHARIDE BIOSYNTHESIS PROTEIN"/>
    <property type="match status" value="1"/>
</dbReference>
<evidence type="ECO:0000313" key="1">
    <source>
        <dbReference type="EMBL" id="SJM90051.1"/>
    </source>
</evidence>
<sequence>MYSSGIYKQSPVVLQNVMVSVRNYIVRKLRNSSKFRLESEDVAQTQWLSADDLKTLQLKRLQTVVGHAALHVPYYRDLFAASGFSVEQLTSLADMQRIPQLTKHIIASEGGRMLAENLKDYRFSTSTSGTTGMPLKLWRNLHSINRENAFVWRQCNWAGVKLGDRRMWMREDKIVPASTKKPPFWRYNSAENTMMMSAYHLSEDSVEDYIRALEKFDPVFGMAYSAPLAFIARYLLNSGRRYQGKALRCFITSSETVTDEQRQVVKAAFGVKIFDWYGSAERVTAIGTCEQGNYHLLSDYGFTELIPQSDNTFTLACTGFDNFLMPLIRYRMTDSIVPADSGYVCPCGRHFPVIEQLIGRSEDYLLTPDGRQVFMVGYLIDELDNILESQIRQDSPDEVRILLVPVQGRMVNEPEVIARARELLGDDIHIKVEQVNDIPKTTNGKFRAVVRTI</sequence>
<dbReference type="Proteomes" id="UP000195442">
    <property type="component" value="Unassembled WGS sequence"/>
</dbReference>
<name>A0A1R4H1F0_9GAMM</name>